<proteinExistence type="predicted"/>
<feature type="non-terminal residue" evidence="1">
    <location>
        <position position="1"/>
    </location>
</feature>
<accession>A0A382Q5L2</accession>
<gene>
    <name evidence="1" type="ORF">METZ01_LOCUS333747</name>
</gene>
<dbReference type="EMBL" id="UINC01112156">
    <property type="protein sequence ID" value="SVC80893.1"/>
    <property type="molecule type" value="Genomic_DNA"/>
</dbReference>
<dbReference type="AlphaFoldDB" id="A0A382Q5L2"/>
<evidence type="ECO:0000313" key="1">
    <source>
        <dbReference type="EMBL" id="SVC80893.1"/>
    </source>
</evidence>
<organism evidence="1">
    <name type="scientific">marine metagenome</name>
    <dbReference type="NCBI Taxonomy" id="408172"/>
    <lineage>
        <taxon>unclassified sequences</taxon>
        <taxon>metagenomes</taxon>
        <taxon>ecological metagenomes</taxon>
    </lineage>
</organism>
<name>A0A382Q5L2_9ZZZZ</name>
<reference evidence="1" key="1">
    <citation type="submission" date="2018-05" db="EMBL/GenBank/DDBJ databases">
        <authorList>
            <person name="Lanie J.A."/>
            <person name="Ng W.-L."/>
            <person name="Kazmierczak K.M."/>
            <person name="Andrzejewski T.M."/>
            <person name="Davidsen T.M."/>
            <person name="Wayne K.J."/>
            <person name="Tettelin H."/>
            <person name="Glass J.I."/>
            <person name="Rusch D."/>
            <person name="Podicherti R."/>
            <person name="Tsui H.-C.T."/>
            <person name="Winkler M.E."/>
        </authorList>
    </citation>
    <scope>NUCLEOTIDE SEQUENCE</scope>
</reference>
<protein>
    <submittedName>
        <fullName evidence="1">Uncharacterized protein</fullName>
    </submittedName>
</protein>
<sequence>DTDLGVSGWAYDADAPEGGLSIRVSVGEGGPALAALTGVDHRFDFHLDVVPAGPICLWAVDSGRRQNANLGCHRAEIPSGP</sequence>